<evidence type="ECO:0000313" key="1">
    <source>
        <dbReference type="EMBL" id="MPC78412.1"/>
    </source>
</evidence>
<name>A0A5B7I3S2_PORTR</name>
<accession>A0A5B7I3S2</accession>
<keyword evidence="2" id="KW-1185">Reference proteome</keyword>
<dbReference type="EMBL" id="VSRR010048360">
    <property type="protein sequence ID" value="MPC78412.1"/>
    <property type="molecule type" value="Genomic_DNA"/>
</dbReference>
<organism evidence="1 2">
    <name type="scientific">Portunus trituberculatus</name>
    <name type="common">Swimming crab</name>
    <name type="synonym">Neptunus trituberculatus</name>
    <dbReference type="NCBI Taxonomy" id="210409"/>
    <lineage>
        <taxon>Eukaryota</taxon>
        <taxon>Metazoa</taxon>
        <taxon>Ecdysozoa</taxon>
        <taxon>Arthropoda</taxon>
        <taxon>Crustacea</taxon>
        <taxon>Multicrustacea</taxon>
        <taxon>Malacostraca</taxon>
        <taxon>Eumalacostraca</taxon>
        <taxon>Eucarida</taxon>
        <taxon>Decapoda</taxon>
        <taxon>Pleocyemata</taxon>
        <taxon>Brachyura</taxon>
        <taxon>Eubrachyura</taxon>
        <taxon>Portunoidea</taxon>
        <taxon>Portunidae</taxon>
        <taxon>Portuninae</taxon>
        <taxon>Portunus</taxon>
    </lineage>
</organism>
<sequence length="57" mass="6457">MPALPPCLRTFYTLLYSQPASLYPPGRPLLSFGSPPTMRLRYHEALLLALTPPFLRL</sequence>
<protein>
    <submittedName>
        <fullName evidence="1">Uncharacterized protein</fullName>
    </submittedName>
</protein>
<proteinExistence type="predicted"/>
<dbReference type="Proteomes" id="UP000324222">
    <property type="component" value="Unassembled WGS sequence"/>
</dbReference>
<gene>
    <name evidence="1" type="ORF">E2C01_072898</name>
</gene>
<reference evidence="1 2" key="1">
    <citation type="submission" date="2019-05" db="EMBL/GenBank/DDBJ databases">
        <title>Another draft genome of Portunus trituberculatus and its Hox gene families provides insights of decapod evolution.</title>
        <authorList>
            <person name="Jeong J.-H."/>
            <person name="Song I."/>
            <person name="Kim S."/>
            <person name="Choi T."/>
            <person name="Kim D."/>
            <person name="Ryu S."/>
            <person name="Kim W."/>
        </authorList>
    </citation>
    <scope>NUCLEOTIDE SEQUENCE [LARGE SCALE GENOMIC DNA]</scope>
    <source>
        <tissue evidence="1">Muscle</tissue>
    </source>
</reference>
<dbReference type="AlphaFoldDB" id="A0A5B7I3S2"/>
<evidence type="ECO:0000313" key="2">
    <source>
        <dbReference type="Proteomes" id="UP000324222"/>
    </source>
</evidence>
<comment type="caution">
    <text evidence="1">The sequence shown here is derived from an EMBL/GenBank/DDBJ whole genome shotgun (WGS) entry which is preliminary data.</text>
</comment>